<sequence length="318" mass="35077">SKHKKQGGEPADSAAAGSALWGVSAASSSGNVPVSTFQLLRSLLRGWCQEVEERQNPFAEMMTEHFYRWLTRPNSSLYDPALAYLVRSLMRKVFLQMKAECRKLGAKIIYASLDKLVVTTGKASVVAAQAAVDYIAKAIVAKPLFENISLMPLQYWTFLLWMNSSNYGGIVIQDAGGEGGASGEPSIEMLWNMKEYLPPLVQSQFELIVAEFIYKLAGFHAQLRAKNPHIAHSSGDAAMHNEVIEDDDEETEKTGNSSSVTAAKGTFYKRLIGQYFTRKLLEAVPQIRDACSPAQQRHHDNPQACFPRLPGSTLHLPG</sequence>
<comment type="caution">
    <text evidence="1">The sequence shown here is derived from an EMBL/GenBank/DDBJ whole genome shotgun (WGS) entry which is preliminary data.</text>
</comment>
<dbReference type="EMBL" id="JANBVB010003789">
    <property type="protein sequence ID" value="KAJ2877555.1"/>
    <property type="molecule type" value="Genomic_DNA"/>
</dbReference>
<evidence type="ECO:0000313" key="1">
    <source>
        <dbReference type="EMBL" id="KAJ2877555.1"/>
    </source>
</evidence>
<protein>
    <submittedName>
        <fullName evidence="1">DNA polymerase epsilon catalytic subunit</fullName>
        <ecNumber evidence="1">2.7.7.7</ecNumber>
    </submittedName>
</protein>
<dbReference type="EC" id="2.7.7.7" evidence="1"/>
<feature type="non-terminal residue" evidence="1">
    <location>
        <position position="1"/>
    </location>
</feature>
<keyword evidence="1" id="KW-0808">Transferase</keyword>
<keyword evidence="2" id="KW-1185">Reference proteome</keyword>
<reference evidence="1" key="1">
    <citation type="submission" date="2022-07" db="EMBL/GenBank/DDBJ databases">
        <title>Phylogenomic reconstructions and comparative analyses of Kickxellomycotina fungi.</title>
        <authorList>
            <person name="Reynolds N.K."/>
            <person name="Stajich J.E."/>
            <person name="Barry K."/>
            <person name="Grigoriev I.V."/>
            <person name="Crous P."/>
            <person name="Smith M.E."/>
        </authorList>
    </citation>
    <scope>NUCLEOTIDE SEQUENCE</scope>
    <source>
        <strain evidence="1">CBS 190363</strain>
    </source>
</reference>
<feature type="non-terminal residue" evidence="1">
    <location>
        <position position="318"/>
    </location>
</feature>
<evidence type="ECO:0000313" key="2">
    <source>
        <dbReference type="Proteomes" id="UP001139981"/>
    </source>
</evidence>
<accession>A0ACC1LSX4</accession>
<dbReference type="Proteomes" id="UP001139981">
    <property type="component" value="Unassembled WGS sequence"/>
</dbReference>
<gene>
    <name evidence="1" type="primary">POL2_3</name>
    <name evidence="1" type="ORF">IWW38_006546</name>
</gene>
<name>A0ACC1LSX4_9FUNG</name>
<keyword evidence="1" id="KW-0548">Nucleotidyltransferase</keyword>
<organism evidence="1 2">
    <name type="scientific">Coemansia aciculifera</name>
    <dbReference type="NCBI Taxonomy" id="417176"/>
    <lineage>
        <taxon>Eukaryota</taxon>
        <taxon>Fungi</taxon>
        <taxon>Fungi incertae sedis</taxon>
        <taxon>Zoopagomycota</taxon>
        <taxon>Kickxellomycotina</taxon>
        <taxon>Kickxellomycetes</taxon>
        <taxon>Kickxellales</taxon>
        <taxon>Kickxellaceae</taxon>
        <taxon>Coemansia</taxon>
    </lineage>
</organism>
<proteinExistence type="predicted"/>